<organism evidence="5 6">
    <name type="scientific">Erythroxylum novogranatense</name>
    <dbReference type="NCBI Taxonomy" id="1862640"/>
    <lineage>
        <taxon>Eukaryota</taxon>
        <taxon>Viridiplantae</taxon>
        <taxon>Streptophyta</taxon>
        <taxon>Embryophyta</taxon>
        <taxon>Tracheophyta</taxon>
        <taxon>Spermatophyta</taxon>
        <taxon>Magnoliopsida</taxon>
        <taxon>eudicotyledons</taxon>
        <taxon>Gunneridae</taxon>
        <taxon>Pentapetalae</taxon>
        <taxon>rosids</taxon>
        <taxon>fabids</taxon>
        <taxon>Malpighiales</taxon>
        <taxon>Erythroxylaceae</taxon>
        <taxon>Erythroxylum</taxon>
    </lineage>
</organism>
<dbReference type="PANTHER" id="PTHR34122:SF1">
    <property type="entry name" value="EXPRESSED PROTEIN"/>
    <property type="match status" value="1"/>
</dbReference>
<feature type="compositionally biased region" description="Polar residues" evidence="3">
    <location>
        <begin position="237"/>
        <end position="251"/>
    </location>
</feature>
<keyword evidence="6" id="KW-1185">Reference proteome</keyword>
<dbReference type="Proteomes" id="UP001159364">
    <property type="component" value="Linkage Group LG09"/>
</dbReference>
<accession>A0AAV8SQJ7</accession>
<evidence type="ECO:0000313" key="5">
    <source>
        <dbReference type="EMBL" id="KAJ8754468.1"/>
    </source>
</evidence>
<dbReference type="InterPro" id="IPR014977">
    <property type="entry name" value="WRC_dom"/>
</dbReference>
<feature type="domain" description="WRC" evidence="4">
    <location>
        <begin position="199"/>
        <end position="243"/>
    </location>
</feature>
<dbReference type="PROSITE" id="PS51667">
    <property type="entry name" value="WRC"/>
    <property type="match status" value="1"/>
</dbReference>
<comment type="caution">
    <text evidence="5">The sequence shown here is derived from an EMBL/GenBank/DDBJ whole genome shotgun (WGS) entry which is preliminary data.</text>
</comment>
<evidence type="ECO:0000313" key="6">
    <source>
        <dbReference type="Proteomes" id="UP001159364"/>
    </source>
</evidence>
<evidence type="ECO:0000256" key="1">
    <source>
        <dbReference type="ARBA" id="ARBA00023242"/>
    </source>
</evidence>
<feature type="compositionally biased region" description="Low complexity" evidence="3">
    <location>
        <begin position="9"/>
        <end position="20"/>
    </location>
</feature>
<protein>
    <recommendedName>
        <fullName evidence="4">WRC domain-containing protein</fullName>
    </recommendedName>
</protein>
<feature type="region of interest" description="Disordered" evidence="3">
    <location>
        <begin position="26"/>
        <end position="51"/>
    </location>
</feature>
<proteinExistence type="predicted"/>
<sequence>MRIRKRQVPLPLSSLSPVPLTSDPLFSQSYGVQLHPDPPTNSSPQPHKASCFPPQLSRHQLNSPIGAQINDVDQKGIKGFQVLLEKDERCEEGEGSNNTSKISSLGAEIGNVAAQKPISSRQVVRWCEREKVFPLKKRRGSFERRSDETIMDNDKKMKTKMNKKCAEQNGFEEGQQKEDKEIDGCSSTSGKKRSRGGALMEGSRCSRVNGRGWRCCQQTLVGYSLCEHHLGKGRLRSMNSVRNRSLATTTPKKAKSRPLSSEEKDTTPDCKTAGTESEDGDEKKPLTISKKKIKLGTFKARSMSSLLGQSSDWSAVGEIRET</sequence>
<gene>
    <name evidence="5" type="ORF">K2173_005629</name>
</gene>
<comment type="caution">
    <text evidence="2">Lacks conserved residue(s) required for the propagation of feature annotation.</text>
</comment>
<dbReference type="EMBL" id="JAIWQS010000009">
    <property type="protein sequence ID" value="KAJ8754468.1"/>
    <property type="molecule type" value="Genomic_DNA"/>
</dbReference>
<feature type="region of interest" description="Disordered" evidence="3">
    <location>
        <begin position="168"/>
        <end position="198"/>
    </location>
</feature>
<dbReference type="PANTHER" id="PTHR34122">
    <property type="entry name" value="EXPRESSED PROTEIN-RELATED"/>
    <property type="match status" value="1"/>
</dbReference>
<name>A0AAV8SQJ7_9ROSI</name>
<keyword evidence="1" id="KW-0539">Nucleus</keyword>
<dbReference type="Pfam" id="PF08879">
    <property type="entry name" value="WRC"/>
    <property type="match status" value="1"/>
</dbReference>
<dbReference type="AlphaFoldDB" id="A0AAV8SQJ7"/>
<evidence type="ECO:0000259" key="4">
    <source>
        <dbReference type="PROSITE" id="PS51667"/>
    </source>
</evidence>
<evidence type="ECO:0000256" key="2">
    <source>
        <dbReference type="PROSITE-ProRule" id="PRU01002"/>
    </source>
</evidence>
<feature type="region of interest" description="Disordered" evidence="3">
    <location>
        <begin position="237"/>
        <end position="286"/>
    </location>
</feature>
<evidence type="ECO:0000256" key="3">
    <source>
        <dbReference type="SAM" id="MobiDB-lite"/>
    </source>
</evidence>
<feature type="region of interest" description="Disordered" evidence="3">
    <location>
        <begin position="1"/>
        <end position="20"/>
    </location>
</feature>
<feature type="compositionally biased region" description="Basic and acidic residues" evidence="3">
    <location>
        <begin position="174"/>
        <end position="183"/>
    </location>
</feature>
<reference evidence="5 6" key="1">
    <citation type="submission" date="2021-09" db="EMBL/GenBank/DDBJ databases">
        <title>Genomic insights and catalytic innovation underlie evolution of tropane alkaloids biosynthesis.</title>
        <authorList>
            <person name="Wang Y.-J."/>
            <person name="Tian T."/>
            <person name="Huang J.-P."/>
            <person name="Huang S.-X."/>
        </authorList>
    </citation>
    <scope>NUCLEOTIDE SEQUENCE [LARGE SCALE GENOMIC DNA]</scope>
    <source>
        <strain evidence="5">KIB-2018</strain>
        <tissue evidence="5">Leaf</tissue>
    </source>
</reference>